<organism evidence="10 11">
    <name type="scientific">Tunturiibacter gelidiferens</name>
    <dbReference type="NCBI Taxonomy" id="3069689"/>
    <lineage>
        <taxon>Bacteria</taxon>
        <taxon>Pseudomonadati</taxon>
        <taxon>Acidobacteriota</taxon>
        <taxon>Terriglobia</taxon>
        <taxon>Terriglobales</taxon>
        <taxon>Acidobacteriaceae</taxon>
        <taxon>Tunturiibacter</taxon>
    </lineage>
</organism>
<dbReference type="GO" id="GO:0009103">
    <property type="term" value="P:lipopolysaccharide biosynthetic process"/>
    <property type="evidence" value="ECO:0007669"/>
    <property type="project" value="UniProtKB-ARBA"/>
</dbReference>
<keyword evidence="7 8" id="KW-0472">Membrane</keyword>
<protein>
    <recommendedName>
        <fullName evidence="9">Glycosyltransferase RgtA/B/C/D-like domain-containing protein</fullName>
    </recommendedName>
</protein>
<evidence type="ECO:0000256" key="8">
    <source>
        <dbReference type="SAM" id="Phobius"/>
    </source>
</evidence>
<keyword evidence="2" id="KW-1003">Cell membrane</keyword>
<comment type="caution">
    <text evidence="10">The sequence shown here is derived from an EMBL/GenBank/DDBJ whole genome shotgun (WGS) entry which is preliminary data.</text>
</comment>
<dbReference type="Pfam" id="PF13231">
    <property type="entry name" value="PMT_2"/>
    <property type="match status" value="1"/>
</dbReference>
<dbReference type="AlphaFoldDB" id="A0A9X0QH73"/>
<name>A0A9X0QH73_9BACT</name>
<accession>A0A9X0QH73</accession>
<keyword evidence="6 8" id="KW-1133">Transmembrane helix</keyword>
<dbReference type="InterPro" id="IPR038731">
    <property type="entry name" value="RgtA/B/C-like"/>
</dbReference>
<evidence type="ECO:0000256" key="7">
    <source>
        <dbReference type="ARBA" id="ARBA00023136"/>
    </source>
</evidence>
<keyword evidence="3" id="KW-0328">Glycosyltransferase</keyword>
<feature type="transmembrane region" description="Helical" evidence="8">
    <location>
        <begin position="310"/>
        <end position="330"/>
    </location>
</feature>
<feature type="transmembrane region" description="Helical" evidence="8">
    <location>
        <begin position="115"/>
        <end position="136"/>
    </location>
</feature>
<evidence type="ECO:0000256" key="6">
    <source>
        <dbReference type="ARBA" id="ARBA00022989"/>
    </source>
</evidence>
<sequence length="523" mass="58959">MSATTPATIVSAPSRPSSVLTTGTALICYVALVRIVLYFLAGPHYGYFRDELYYLACGEHPAWGYVDQPPLIGWVAWLLQHTIGTSLWALRLLPALAGTATIVLAGVIARELGGRRWAIFLASLAALMAPVSLALSHLFTMNAFDPLLWAVLAWLVIRIAKTNEQPLWLVFGALAGLTILNKYAILFWLSGLVLGICVTPLRQSLRHRWFWFGSVLAAAIALPNFLWQWHHQFPFLQLMHNVRESGRDIALSPLPYLQAQAQMLGFVAALLVPFALLFFFSKQGRPFRALGWAYLIFLAEMMFLHGKMYYVAPVYPIMFAAGAVWIEAATQRRLWIWVKPTLAAAMTVIAGIYVPTILPILSVPNFLTYEHKLGIEQQQFEHTKPGVLPQLYADMFGWEEIAQRVAAFYHTLPPEEQRKTAIFANNYGDAGAIDYFGPKYGIPKAIGGHQNYWIWGPRDYTGESMIVLGEGNERNMQTKCTSYSTIGNTEHPLSRLDSWGPIYYCRGFKWNLRTIWPDLKRWG</sequence>
<dbReference type="PANTHER" id="PTHR33908:SF11">
    <property type="entry name" value="MEMBRANE PROTEIN"/>
    <property type="match status" value="1"/>
</dbReference>
<feature type="transmembrane region" description="Helical" evidence="8">
    <location>
        <begin position="209"/>
        <end position="229"/>
    </location>
</feature>
<feature type="transmembrane region" description="Helical" evidence="8">
    <location>
        <begin position="88"/>
        <end position="109"/>
    </location>
</feature>
<evidence type="ECO:0000256" key="4">
    <source>
        <dbReference type="ARBA" id="ARBA00022679"/>
    </source>
</evidence>
<feature type="transmembrane region" description="Helical" evidence="8">
    <location>
        <begin position="342"/>
        <end position="361"/>
    </location>
</feature>
<dbReference type="EMBL" id="JACHEB010000009">
    <property type="protein sequence ID" value="MBB5330163.1"/>
    <property type="molecule type" value="Genomic_DNA"/>
</dbReference>
<evidence type="ECO:0000259" key="9">
    <source>
        <dbReference type="Pfam" id="PF13231"/>
    </source>
</evidence>
<keyword evidence="11" id="KW-1185">Reference proteome</keyword>
<dbReference type="PANTHER" id="PTHR33908">
    <property type="entry name" value="MANNOSYLTRANSFERASE YKCB-RELATED"/>
    <property type="match status" value="1"/>
</dbReference>
<evidence type="ECO:0000256" key="5">
    <source>
        <dbReference type="ARBA" id="ARBA00022692"/>
    </source>
</evidence>
<feature type="domain" description="Glycosyltransferase RgtA/B/C/D-like" evidence="9">
    <location>
        <begin position="67"/>
        <end position="227"/>
    </location>
</feature>
<feature type="transmembrane region" description="Helical" evidence="8">
    <location>
        <begin position="287"/>
        <end position="304"/>
    </location>
</feature>
<comment type="subcellular location">
    <subcellularLocation>
        <location evidence="1">Cell membrane</location>
        <topology evidence="1">Multi-pass membrane protein</topology>
    </subcellularLocation>
</comment>
<evidence type="ECO:0000256" key="1">
    <source>
        <dbReference type="ARBA" id="ARBA00004651"/>
    </source>
</evidence>
<dbReference type="RefSeq" id="WP_183979356.1">
    <property type="nucleotide sequence ID" value="NZ_JACHEB010000009.1"/>
</dbReference>
<feature type="transmembrane region" description="Helical" evidence="8">
    <location>
        <begin position="261"/>
        <end position="280"/>
    </location>
</feature>
<dbReference type="Proteomes" id="UP000535182">
    <property type="component" value="Unassembled WGS sequence"/>
</dbReference>
<keyword evidence="4" id="KW-0808">Transferase</keyword>
<proteinExistence type="predicted"/>
<dbReference type="GO" id="GO:0005886">
    <property type="term" value="C:plasma membrane"/>
    <property type="evidence" value="ECO:0007669"/>
    <property type="project" value="UniProtKB-SubCell"/>
</dbReference>
<keyword evidence="5 8" id="KW-0812">Transmembrane</keyword>
<gene>
    <name evidence="10" type="ORF">HDF14_003796</name>
</gene>
<evidence type="ECO:0000313" key="11">
    <source>
        <dbReference type="Proteomes" id="UP000535182"/>
    </source>
</evidence>
<evidence type="ECO:0000256" key="3">
    <source>
        <dbReference type="ARBA" id="ARBA00022676"/>
    </source>
</evidence>
<dbReference type="InterPro" id="IPR050297">
    <property type="entry name" value="LipidA_mod_glycosyltrf_83"/>
</dbReference>
<evidence type="ECO:0000256" key="2">
    <source>
        <dbReference type="ARBA" id="ARBA00022475"/>
    </source>
</evidence>
<feature type="transmembrane region" description="Helical" evidence="8">
    <location>
        <begin position="20"/>
        <end position="41"/>
    </location>
</feature>
<feature type="transmembrane region" description="Helical" evidence="8">
    <location>
        <begin position="167"/>
        <end position="197"/>
    </location>
</feature>
<evidence type="ECO:0000313" key="10">
    <source>
        <dbReference type="EMBL" id="MBB5330163.1"/>
    </source>
</evidence>
<dbReference type="GO" id="GO:0016763">
    <property type="term" value="F:pentosyltransferase activity"/>
    <property type="evidence" value="ECO:0007669"/>
    <property type="project" value="TreeGrafter"/>
</dbReference>
<reference evidence="10 11" key="1">
    <citation type="submission" date="2020-08" db="EMBL/GenBank/DDBJ databases">
        <title>Genomic Encyclopedia of Type Strains, Phase IV (KMG-V): Genome sequencing to study the core and pangenomes of soil and plant-associated prokaryotes.</title>
        <authorList>
            <person name="Whitman W."/>
        </authorList>
    </citation>
    <scope>NUCLEOTIDE SEQUENCE [LARGE SCALE GENOMIC DNA]</scope>
    <source>
        <strain evidence="10 11">X5P2</strain>
    </source>
</reference>